<comment type="caution">
    <text evidence="5">The sequence shown here is derived from an EMBL/GenBank/DDBJ whole genome shotgun (WGS) entry which is preliminary data.</text>
</comment>
<keyword evidence="2 4" id="KW-0378">Hydrolase</keyword>
<dbReference type="SUPFAM" id="SSF53163">
    <property type="entry name" value="HybD-like"/>
    <property type="match status" value="1"/>
</dbReference>
<evidence type="ECO:0000256" key="2">
    <source>
        <dbReference type="ARBA" id="ARBA00022801"/>
    </source>
</evidence>
<organism evidence="5 6">
    <name type="scientific">Zongyangia hominis</name>
    <dbReference type="NCBI Taxonomy" id="2763677"/>
    <lineage>
        <taxon>Bacteria</taxon>
        <taxon>Bacillati</taxon>
        <taxon>Bacillota</taxon>
        <taxon>Clostridia</taxon>
        <taxon>Eubacteriales</taxon>
        <taxon>Oscillospiraceae</taxon>
        <taxon>Zongyangia</taxon>
    </lineage>
</organism>
<comment type="function">
    <text evidence="4">Initiates the rapid degradation of small, acid-soluble proteins during spore germination.</text>
</comment>
<comment type="subunit">
    <text evidence="4">Homotetramer.</text>
</comment>
<evidence type="ECO:0000256" key="1">
    <source>
        <dbReference type="ARBA" id="ARBA00022670"/>
    </source>
</evidence>
<gene>
    <name evidence="4" type="primary">gpr</name>
    <name evidence="5" type="ORF">H8709_06010</name>
</gene>
<dbReference type="InterPro" id="IPR023430">
    <property type="entry name" value="Pept_HybD-like_dom_sf"/>
</dbReference>
<sequence length="290" mass="30245">MNKRTDLAVEAREFITDHISGITSEDTQVGSVKVSTITVSGQEAAKRLQKPVGEYITITVDNFAACVTAADDAVEAVCAALKKLIKRKGLTLVVGLGNHNITPDALGPQVIEGILATRHIQGAAAAAAGLDTLAPVAAISPGVLGQTGMETSEIIRALVDSVHPAQVIVIDALAAQSPQRLGRTVQISNTGISPGSGVLNRRKELSEATLGAPVISMGVPTVVDSSTLAYSVLEQAGSKPQLDEAFQNPMMVTPRDIDTLISRSAKVIALAINSALQPEISREDLIYLTV</sequence>
<dbReference type="GO" id="GO:0006508">
    <property type="term" value="P:proteolysis"/>
    <property type="evidence" value="ECO:0007669"/>
    <property type="project" value="UniProtKB-UniRule"/>
</dbReference>
<dbReference type="GO" id="GO:0004222">
    <property type="term" value="F:metalloendopeptidase activity"/>
    <property type="evidence" value="ECO:0007669"/>
    <property type="project" value="UniProtKB-UniRule"/>
</dbReference>
<reference evidence="5" key="1">
    <citation type="submission" date="2020-08" db="EMBL/GenBank/DDBJ databases">
        <title>Genome public.</title>
        <authorList>
            <person name="Liu C."/>
            <person name="Sun Q."/>
        </authorList>
    </citation>
    <scope>NUCLEOTIDE SEQUENCE</scope>
    <source>
        <strain evidence="5">NSJ-54</strain>
    </source>
</reference>
<comment type="catalytic activity">
    <reaction evidence="4">
        <text>Endopeptidase action with P4 Glu or Asp, P1 preferably Glu &gt; Asp, P1' hydrophobic and P2' Ala.</text>
        <dbReference type="EC" id="3.4.24.78"/>
    </reaction>
</comment>
<comment type="PTM">
    <text evidence="4">Autoproteolytically processed. The inactive tetrameric zymogen termed p46 autoprocesses to a smaller form termed p41, which is active only during spore germination.</text>
</comment>
<dbReference type="EMBL" id="JACRTC010000003">
    <property type="protein sequence ID" value="MBC8570382.1"/>
    <property type="molecule type" value="Genomic_DNA"/>
</dbReference>
<dbReference type="RefSeq" id="WP_262397478.1">
    <property type="nucleotide sequence ID" value="NZ_JACRTC010000003.1"/>
</dbReference>
<comment type="similarity">
    <text evidence="4">Belongs to the peptidase A25 family.</text>
</comment>
<feature type="chain" id="PRO_5038200877" description="Germination protease" evidence="4">
    <location>
        <begin position="7"/>
        <end position="290"/>
    </location>
</feature>
<dbReference type="Pfam" id="PF03418">
    <property type="entry name" value="Peptidase_A25"/>
    <property type="match status" value="1"/>
</dbReference>
<feature type="propeptide" id="PRO_5038200876" evidence="4">
    <location>
        <begin position="1"/>
        <end position="6"/>
    </location>
</feature>
<evidence type="ECO:0000313" key="5">
    <source>
        <dbReference type="EMBL" id="MBC8570382.1"/>
    </source>
</evidence>
<accession>A0A926EAM1</accession>
<evidence type="ECO:0000256" key="3">
    <source>
        <dbReference type="ARBA" id="ARBA00023145"/>
    </source>
</evidence>
<dbReference type="InterPro" id="IPR005080">
    <property type="entry name" value="Peptidase_A25"/>
</dbReference>
<proteinExistence type="inferred from homology"/>
<protein>
    <recommendedName>
        <fullName evidence="4">Germination protease</fullName>
        <ecNumber evidence="4">3.4.24.78</ecNumber>
    </recommendedName>
    <alternativeName>
        <fullName evidence="4">GPR endopeptidase</fullName>
    </alternativeName>
    <alternativeName>
        <fullName evidence="4">Germination proteinase</fullName>
    </alternativeName>
    <alternativeName>
        <fullName evidence="4">Spore protease</fullName>
    </alternativeName>
</protein>
<dbReference type="Gene3D" id="3.40.50.1450">
    <property type="entry name" value="HybD-like"/>
    <property type="match status" value="1"/>
</dbReference>
<dbReference type="GO" id="GO:0009847">
    <property type="term" value="P:spore germination"/>
    <property type="evidence" value="ECO:0007669"/>
    <property type="project" value="UniProtKB-UniRule"/>
</dbReference>
<dbReference type="EC" id="3.4.24.78" evidence="4"/>
<dbReference type="AlphaFoldDB" id="A0A926EAM1"/>
<dbReference type="NCBIfam" id="TIGR01441">
    <property type="entry name" value="GPR"/>
    <property type="match status" value="1"/>
</dbReference>
<keyword evidence="3 4" id="KW-0865">Zymogen</keyword>
<name>A0A926EAM1_9FIRM</name>
<dbReference type="HAMAP" id="MF_00626">
    <property type="entry name" value="Germination_prot"/>
    <property type="match status" value="1"/>
</dbReference>
<evidence type="ECO:0000256" key="4">
    <source>
        <dbReference type="HAMAP-Rule" id="MF_00626"/>
    </source>
</evidence>
<keyword evidence="6" id="KW-1185">Reference proteome</keyword>
<keyword evidence="1 4" id="KW-0645">Protease</keyword>
<evidence type="ECO:0000313" key="6">
    <source>
        <dbReference type="Proteomes" id="UP000660861"/>
    </source>
</evidence>
<dbReference type="Proteomes" id="UP000660861">
    <property type="component" value="Unassembled WGS sequence"/>
</dbReference>